<dbReference type="AlphaFoldDB" id="A0A8J2L3W4"/>
<evidence type="ECO:0000313" key="3">
    <source>
        <dbReference type="Proteomes" id="UP000708208"/>
    </source>
</evidence>
<sequence length="109" mass="12603">VLLELVIGCRVHLSGDSIRPEDGAILLMNHRNRLDWFFLWAALLHGVKPPAHRSKFVLKSDVRNIPGIGWGLQLAGFLFIHRNWDKDKSLIERSLNYFRDLGNKYQVVI</sequence>
<dbReference type="PANTHER" id="PTHR10983:SF16">
    <property type="entry name" value="LYSOCARDIOLIPIN ACYLTRANSFERASE 1"/>
    <property type="match status" value="1"/>
</dbReference>
<dbReference type="Proteomes" id="UP000708208">
    <property type="component" value="Unassembled WGS sequence"/>
</dbReference>
<dbReference type="GO" id="GO:0016746">
    <property type="term" value="F:acyltransferase activity"/>
    <property type="evidence" value="ECO:0007669"/>
    <property type="project" value="InterPro"/>
</dbReference>
<organism evidence="2 3">
    <name type="scientific">Allacma fusca</name>
    <dbReference type="NCBI Taxonomy" id="39272"/>
    <lineage>
        <taxon>Eukaryota</taxon>
        <taxon>Metazoa</taxon>
        <taxon>Ecdysozoa</taxon>
        <taxon>Arthropoda</taxon>
        <taxon>Hexapoda</taxon>
        <taxon>Collembola</taxon>
        <taxon>Symphypleona</taxon>
        <taxon>Sminthuridae</taxon>
        <taxon>Allacma</taxon>
    </lineage>
</organism>
<feature type="domain" description="Phospholipid/glycerol acyltransferase" evidence="1">
    <location>
        <begin position="24"/>
        <end position="108"/>
    </location>
</feature>
<dbReference type="OrthoDB" id="186786at2759"/>
<evidence type="ECO:0000259" key="1">
    <source>
        <dbReference type="SMART" id="SM00563"/>
    </source>
</evidence>
<dbReference type="Pfam" id="PF01553">
    <property type="entry name" value="Acyltransferase"/>
    <property type="match status" value="1"/>
</dbReference>
<dbReference type="CDD" id="cd07990">
    <property type="entry name" value="LPLAT_LCLAT1-like"/>
    <property type="match status" value="1"/>
</dbReference>
<dbReference type="GO" id="GO:0005783">
    <property type="term" value="C:endoplasmic reticulum"/>
    <property type="evidence" value="ECO:0007669"/>
    <property type="project" value="TreeGrafter"/>
</dbReference>
<dbReference type="PANTHER" id="PTHR10983">
    <property type="entry name" value="1-ACYLGLYCEROL-3-PHOSPHATE ACYLTRANSFERASE-RELATED"/>
    <property type="match status" value="1"/>
</dbReference>
<dbReference type="SMART" id="SM00563">
    <property type="entry name" value="PlsC"/>
    <property type="match status" value="1"/>
</dbReference>
<evidence type="ECO:0000313" key="2">
    <source>
        <dbReference type="EMBL" id="CAG7825803.1"/>
    </source>
</evidence>
<keyword evidence="3" id="KW-1185">Reference proteome</keyword>
<accession>A0A8J2L3W4</accession>
<protein>
    <recommendedName>
        <fullName evidence="1">Phospholipid/glycerol acyltransferase domain-containing protein</fullName>
    </recommendedName>
</protein>
<proteinExistence type="predicted"/>
<reference evidence="2" key="1">
    <citation type="submission" date="2021-06" db="EMBL/GenBank/DDBJ databases">
        <authorList>
            <person name="Hodson N. C."/>
            <person name="Mongue J. A."/>
            <person name="Jaron S. K."/>
        </authorList>
    </citation>
    <scope>NUCLEOTIDE SEQUENCE</scope>
</reference>
<name>A0A8J2L3W4_9HEXA</name>
<feature type="non-terminal residue" evidence="2">
    <location>
        <position position="1"/>
    </location>
</feature>
<dbReference type="InterPro" id="IPR002123">
    <property type="entry name" value="Plipid/glycerol_acylTrfase"/>
</dbReference>
<dbReference type="GO" id="GO:0036149">
    <property type="term" value="P:phosphatidylinositol acyl-chain remodeling"/>
    <property type="evidence" value="ECO:0007669"/>
    <property type="project" value="TreeGrafter"/>
</dbReference>
<comment type="caution">
    <text evidence="2">The sequence shown here is derived from an EMBL/GenBank/DDBJ whole genome shotgun (WGS) entry which is preliminary data.</text>
</comment>
<dbReference type="EMBL" id="CAJVCH010537601">
    <property type="protein sequence ID" value="CAG7825803.1"/>
    <property type="molecule type" value="Genomic_DNA"/>
</dbReference>
<gene>
    <name evidence="2" type="ORF">AFUS01_LOCUS35892</name>
</gene>